<dbReference type="PANTHER" id="PTHR46105:SF14">
    <property type="entry name" value="ZINC FINGER AND BTB DOMAIN-CONTAINING PROTEIN 22"/>
    <property type="match status" value="1"/>
</dbReference>
<evidence type="ECO:0000313" key="11">
    <source>
        <dbReference type="Ensembl" id="ENSORLP00000011158.2"/>
    </source>
</evidence>
<dbReference type="SUPFAM" id="SSF57667">
    <property type="entry name" value="beta-beta-alpha zinc fingers"/>
    <property type="match status" value="1"/>
</dbReference>
<feature type="region of interest" description="Disordered" evidence="8">
    <location>
        <begin position="215"/>
        <end position="277"/>
    </location>
</feature>
<keyword evidence="12" id="KW-1185">Reference proteome</keyword>
<name>H2LYE3_ORYLA</name>
<organism evidence="11 12">
    <name type="scientific">Oryzias latipes</name>
    <name type="common">Japanese rice fish</name>
    <name type="synonym">Japanese killifish</name>
    <dbReference type="NCBI Taxonomy" id="8090"/>
    <lineage>
        <taxon>Eukaryota</taxon>
        <taxon>Metazoa</taxon>
        <taxon>Chordata</taxon>
        <taxon>Craniata</taxon>
        <taxon>Vertebrata</taxon>
        <taxon>Euteleostomi</taxon>
        <taxon>Actinopterygii</taxon>
        <taxon>Neopterygii</taxon>
        <taxon>Teleostei</taxon>
        <taxon>Neoteleostei</taxon>
        <taxon>Acanthomorphata</taxon>
        <taxon>Ovalentaria</taxon>
        <taxon>Atherinomorphae</taxon>
        <taxon>Beloniformes</taxon>
        <taxon>Adrianichthyidae</taxon>
        <taxon>Oryziinae</taxon>
        <taxon>Oryzias</taxon>
    </lineage>
</organism>
<dbReference type="Gene3D" id="3.30.710.10">
    <property type="entry name" value="Potassium Channel Kv1.1, Chain A"/>
    <property type="match status" value="1"/>
</dbReference>
<evidence type="ECO:0000256" key="7">
    <source>
        <dbReference type="PROSITE-ProRule" id="PRU00042"/>
    </source>
</evidence>
<feature type="domain" description="BTB" evidence="9">
    <location>
        <begin position="29"/>
        <end position="93"/>
    </location>
</feature>
<evidence type="ECO:0000256" key="4">
    <source>
        <dbReference type="ARBA" id="ARBA00022771"/>
    </source>
</evidence>
<dbReference type="Pfam" id="PF00096">
    <property type="entry name" value="zf-C2H2"/>
    <property type="match status" value="1"/>
</dbReference>
<dbReference type="HOGENOM" id="CLU_029118_2_0_1"/>
<dbReference type="AlphaFoldDB" id="H2LYE3"/>
<dbReference type="Gene3D" id="3.30.160.60">
    <property type="entry name" value="Classic Zinc Finger"/>
    <property type="match status" value="1"/>
</dbReference>
<dbReference type="PROSITE" id="PS50097">
    <property type="entry name" value="BTB"/>
    <property type="match status" value="1"/>
</dbReference>
<reference evidence="11 12" key="1">
    <citation type="journal article" date="2007" name="Nature">
        <title>The medaka draft genome and insights into vertebrate genome evolution.</title>
        <authorList>
            <person name="Kasahara M."/>
            <person name="Naruse K."/>
            <person name="Sasaki S."/>
            <person name="Nakatani Y."/>
            <person name="Qu W."/>
            <person name="Ahsan B."/>
            <person name="Yamada T."/>
            <person name="Nagayasu Y."/>
            <person name="Doi K."/>
            <person name="Kasai Y."/>
            <person name="Jindo T."/>
            <person name="Kobayashi D."/>
            <person name="Shimada A."/>
            <person name="Toyoda A."/>
            <person name="Kuroki Y."/>
            <person name="Fujiyama A."/>
            <person name="Sasaki T."/>
            <person name="Shimizu A."/>
            <person name="Asakawa S."/>
            <person name="Shimizu N."/>
            <person name="Hashimoto S."/>
            <person name="Yang J."/>
            <person name="Lee Y."/>
            <person name="Matsushima K."/>
            <person name="Sugano S."/>
            <person name="Sakaizumi M."/>
            <person name="Narita T."/>
            <person name="Ohishi K."/>
            <person name="Haga S."/>
            <person name="Ohta F."/>
            <person name="Nomoto H."/>
            <person name="Nogata K."/>
            <person name="Morishita T."/>
            <person name="Endo T."/>
            <person name="Shin-I T."/>
            <person name="Takeda H."/>
            <person name="Morishita S."/>
            <person name="Kohara Y."/>
        </authorList>
    </citation>
    <scope>NUCLEOTIDE SEQUENCE [LARGE SCALE GENOMIC DNA]</scope>
    <source>
        <strain evidence="11 12">Hd-rR</strain>
    </source>
</reference>
<dbReference type="InterPro" id="IPR011333">
    <property type="entry name" value="SKP1/BTB/POZ_sf"/>
</dbReference>
<dbReference type="SMART" id="SM00225">
    <property type="entry name" value="BTB"/>
    <property type="match status" value="1"/>
</dbReference>
<evidence type="ECO:0000259" key="9">
    <source>
        <dbReference type="PROSITE" id="PS50097"/>
    </source>
</evidence>
<feature type="domain" description="C2H2-type" evidence="10">
    <location>
        <begin position="314"/>
        <end position="341"/>
    </location>
</feature>
<dbReference type="Proteomes" id="UP000001038">
    <property type="component" value="Chromosome 11"/>
</dbReference>
<evidence type="ECO:0000256" key="1">
    <source>
        <dbReference type="ARBA" id="ARBA00004123"/>
    </source>
</evidence>
<feature type="domain" description="C2H2-type" evidence="10">
    <location>
        <begin position="342"/>
        <end position="373"/>
    </location>
</feature>
<keyword evidence="4 7" id="KW-0863">Zinc-finger</keyword>
<protein>
    <submittedName>
        <fullName evidence="11">Zinc finger and BTB domain containing 22a</fullName>
    </submittedName>
</protein>
<evidence type="ECO:0000259" key="10">
    <source>
        <dbReference type="PROSITE" id="PS50157"/>
    </source>
</evidence>
<evidence type="ECO:0000256" key="5">
    <source>
        <dbReference type="ARBA" id="ARBA00022833"/>
    </source>
</evidence>
<feature type="compositionally biased region" description="Polar residues" evidence="8">
    <location>
        <begin position="215"/>
        <end position="226"/>
    </location>
</feature>
<evidence type="ECO:0000256" key="2">
    <source>
        <dbReference type="ARBA" id="ARBA00022723"/>
    </source>
</evidence>
<feature type="compositionally biased region" description="Basic and acidic residues" evidence="8">
    <location>
        <begin position="148"/>
        <end position="161"/>
    </location>
</feature>
<reference evidence="11" key="2">
    <citation type="submission" date="2025-08" db="UniProtKB">
        <authorList>
            <consortium name="Ensembl"/>
        </authorList>
    </citation>
    <scope>IDENTIFICATION</scope>
    <source>
        <strain evidence="11">Hd-rR</strain>
    </source>
</reference>
<reference evidence="11" key="3">
    <citation type="submission" date="2025-09" db="UniProtKB">
        <authorList>
            <consortium name="Ensembl"/>
        </authorList>
    </citation>
    <scope>IDENTIFICATION</scope>
    <source>
        <strain evidence="11">Hd-rR</strain>
    </source>
</reference>
<keyword evidence="2" id="KW-0479">Metal-binding</keyword>
<keyword evidence="5" id="KW-0862">Zinc</keyword>
<accession>H2LYE3</accession>
<evidence type="ECO:0000256" key="8">
    <source>
        <dbReference type="SAM" id="MobiDB-lite"/>
    </source>
</evidence>
<dbReference type="Bgee" id="ENSORLG00000008895">
    <property type="expression patterns" value="Expressed in ovary and 14 other cell types or tissues"/>
</dbReference>
<dbReference type="GeneTree" id="ENSGT00940000160991"/>
<dbReference type="SUPFAM" id="SSF54695">
    <property type="entry name" value="POZ domain"/>
    <property type="match status" value="1"/>
</dbReference>
<keyword evidence="6" id="KW-0539">Nucleus</keyword>
<dbReference type="SMART" id="SM00355">
    <property type="entry name" value="ZnF_C2H2"/>
    <property type="match status" value="2"/>
</dbReference>
<evidence type="ECO:0000313" key="12">
    <source>
        <dbReference type="Proteomes" id="UP000001038"/>
    </source>
</evidence>
<dbReference type="Ensembl" id="ENSORLT00000011159.2">
    <property type="protein sequence ID" value="ENSORLP00000011158.2"/>
    <property type="gene ID" value="ENSORLG00000008895.2"/>
</dbReference>
<feature type="region of interest" description="Disordered" evidence="8">
    <location>
        <begin position="120"/>
        <end position="202"/>
    </location>
</feature>
<dbReference type="Pfam" id="PF00651">
    <property type="entry name" value="BTB"/>
    <property type="match status" value="1"/>
</dbReference>
<feature type="compositionally biased region" description="Pro residues" evidence="8">
    <location>
        <begin position="259"/>
        <end position="268"/>
    </location>
</feature>
<dbReference type="InterPro" id="IPR050457">
    <property type="entry name" value="ZnFinger_BTB_dom_contain"/>
</dbReference>
<dbReference type="InterPro" id="IPR036236">
    <property type="entry name" value="Znf_C2H2_sf"/>
</dbReference>
<dbReference type="PROSITE" id="PS50157">
    <property type="entry name" value="ZINC_FINGER_C2H2_2"/>
    <property type="match status" value="2"/>
</dbReference>
<dbReference type="InterPro" id="IPR013087">
    <property type="entry name" value="Znf_C2H2_type"/>
</dbReference>
<comment type="subcellular location">
    <subcellularLocation>
        <location evidence="1">Nucleus</location>
    </subcellularLocation>
</comment>
<keyword evidence="3" id="KW-0677">Repeat</keyword>
<dbReference type="PROSITE" id="PS00028">
    <property type="entry name" value="ZINC_FINGER_C2H2_1"/>
    <property type="match status" value="1"/>
</dbReference>
<dbReference type="FunFam" id="3.30.160.60:FF:000145">
    <property type="entry name" value="Zinc finger protein 574"/>
    <property type="match status" value="1"/>
</dbReference>
<feature type="compositionally biased region" description="Low complexity" evidence="8">
    <location>
        <begin position="130"/>
        <end position="143"/>
    </location>
</feature>
<dbReference type="InterPro" id="IPR000210">
    <property type="entry name" value="BTB/POZ_dom"/>
</dbReference>
<proteinExistence type="predicted"/>
<evidence type="ECO:0000256" key="6">
    <source>
        <dbReference type="ARBA" id="ARBA00023242"/>
    </source>
</evidence>
<dbReference type="PANTHER" id="PTHR46105">
    <property type="entry name" value="AGAP004733-PA"/>
    <property type="match status" value="1"/>
</dbReference>
<evidence type="ECO:0000256" key="3">
    <source>
        <dbReference type="ARBA" id="ARBA00022737"/>
    </source>
</evidence>
<gene>
    <name evidence="11" type="primary">zbtb22a</name>
</gene>
<dbReference type="GO" id="GO:0005634">
    <property type="term" value="C:nucleus"/>
    <property type="evidence" value="ECO:0007669"/>
    <property type="project" value="UniProtKB-SubCell"/>
</dbReference>
<dbReference type="eggNOG" id="KOG1721">
    <property type="taxonomic scope" value="Eukaryota"/>
</dbReference>
<sequence>KGADAVCFPGARAAVLDNLNRQREEGQLCDLSIQVQGQVFRAHRCVLAASSPYFHDQALLKNVTTVSLPSVLDPVAFESVLTSAYTGQLSIVHDDIVHYVTVASFLQMWHIVDKCTEMLKGPRPSGDGGSAAQPASRQQSPSSTESLYVEREGRRRDRRPDALPPLATWRRPQQLARWARPRASSAQHMADSQLDGPPGYAESVFSSCEEALASNHTVGPNTNSRLSGGGAVEASKLKGRCHPRGGQLTTERLPEKEGFPPPPSPPTPSSSSSMSLASPTYSGKVHFCHCGKAYTLKSMRDRHVKMQHLNLRPFGCPVCSKSFKMKHHLTKHLKTHGGVQPYECTLCGKKVVWRDSFLRHQARCGGNHSASRSSQHSKDLKS</sequence>
<dbReference type="GO" id="GO:0008270">
    <property type="term" value="F:zinc ion binding"/>
    <property type="evidence" value="ECO:0007669"/>
    <property type="project" value="UniProtKB-KW"/>
</dbReference>